<accession>A0AAW8QZI6</accession>
<dbReference type="InterPro" id="IPR021390">
    <property type="entry name" value="DUF3025"/>
</dbReference>
<dbReference type="EMBL" id="JAVRIE010000001">
    <property type="protein sequence ID" value="MDT0581929.1"/>
    <property type="molecule type" value="Genomic_DNA"/>
</dbReference>
<name>A0AAW8QZI6_9ALTE</name>
<evidence type="ECO:0000313" key="2">
    <source>
        <dbReference type="Proteomes" id="UP001249020"/>
    </source>
</evidence>
<reference evidence="1 2" key="1">
    <citation type="submission" date="2023-09" db="EMBL/GenBank/DDBJ databases">
        <authorList>
            <person name="Rey-Velasco X."/>
        </authorList>
    </citation>
    <scope>NUCLEOTIDE SEQUENCE [LARGE SCALE GENOMIC DNA]</scope>
    <source>
        <strain evidence="1 2">W409</strain>
    </source>
</reference>
<gene>
    <name evidence="1" type="ORF">RM544_05225</name>
</gene>
<dbReference type="Proteomes" id="UP001249020">
    <property type="component" value="Unassembled WGS sequence"/>
</dbReference>
<comment type="caution">
    <text evidence="1">The sequence shown here is derived from an EMBL/GenBank/DDBJ whole genome shotgun (WGS) entry which is preliminary data.</text>
</comment>
<sequence>MTFSDINRLNSAPLNQLASYYSPEMKPGSQIKASIIERKGSDCKIDSLLTATYLNKVAQETQSNCQKRFVCQDQLSNDPRYYEEIIFEDNVIPTRAGTWHDFFNGLMWLSFNKTKAYMNQLHIEQSKKYGLVPRTKVRNHVTHFDECGLVLFIHGDTLLKSLHAYFSEQNWEAIFISLKAHWHKQIMPVVIGHANYEMLLKPFIGLTGKVLLVSTPESLLDSKKTNGELRAWQDQRVEYDHLLHKHLIENAVFEQNKPFYPLPILGVPGWHYEAQTLAFYGNKRYFMPKRRP</sequence>
<dbReference type="Pfam" id="PF11227">
    <property type="entry name" value="DUF3025"/>
    <property type="match status" value="1"/>
</dbReference>
<dbReference type="RefSeq" id="WP_311360695.1">
    <property type="nucleotide sequence ID" value="NZ_JAVRIE010000001.1"/>
</dbReference>
<proteinExistence type="predicted"/>
<protein>
    <submittedName>
        <fullName evidence="1">DUF3025 domain-containing protein</fullName>
    </submittedName>
</protein>
<keyword evidence="2" id="KW-1185">Reference proteome</keyword>
<evidence type="ECO:0000313" key="1">
    <source>
        <dbReference type="EMBL" id="MDT0581929.1"/>
    </source>
</evidence>
<organism evidence="1 2">
    <name type="scientific">Brumicola blandensis</name>
    <dbReference type="NCBI Taxonomy" id="3075611"/>
    <lineage>
        <taxon>Bacteria</taxon>
        <taxon>Pseudomonadati</taxon>
        <taxon>Pseudomonadota</taxon>
        <taxon>Gammaproteobacteria</taxon>
        <taxon>Alteromonadales</taxon>
        <taxon>Alteromonadaceae</taxon>
        <taxon>Brumicola</taxon>
    </lineage>
</organism>
<dbReference type="AlphaFoldDB" id="A0AAW8QZI6"/>